<dbReference type="InterPro" id="IPR052587">
    <property type="entry name" value="TELO2-interacting_protein_1"/>
</dbReference>
<proteinExistence type="predicted"/>
<dbReference type="InterPro" id="IPR057566">
    <property type="entry name" value="TPR_TTI1_N"/>
</dbReference>
<accession>A0A7C9ERY0</accession>
<dbReference type="AlphaFoldDB" id="A0A7C9ERY0"/>
<feature type="domain" description="TTI1 N-terminal TPR" evidence="1">
    <location>
        <begin position="26"/>
        <end position="176"/>
    </location>
</feature>
<dbReference type="Pfam" id="PF24173">
    <property type="entry name" value="TPR_TTI1_N"/>
    <property type="match status" value="1"/>
</dbReference>
<dbReference type="GO" id="GO:0005737">
    <property type="term" value="C:cytoplasm"/>
    <property type="evidence" value="ECO:0007669"/>
    <property type="project" value="TreeGrafter"/>
</dbReference>
<reference evidence="2" key="1">
    <citation type="journal article" date="2013" name="J. Plant Res.">
        <title>Effect of fungi and light on seed germination of three Opuntia species from semiarid lands of central Mexico.</title>
        <authorList>
            <person name="Delgado-Sanchez P."/>
            <person name="Jimenez-Bremont J.F."/>
            <person name="Guerrero-Gonzalez Mde L."/>
            <person name="Flores J."/>
        </authorList>
    </citation>
    <scope>NUCLEOTIDE SEQUENCE</scope>
    <source>
        <tissue evidence="2">Cladode</tissue>
    </source>
</reference>
<dbReference type="PANTHER" id="PTHR18460">
    <property type="entry name" value="TEL2 INTERACTING PROTEIN 1 TTI1 FAMILY MEMBER"/>
    <property type="match status" value="1"/>
</dbReference>
<evidence type="ECO:0000259" key="1">
    <source>
        <dbReference type="Pfam" id="PF24173"/>
    </source>
</evidence>
<protein>
    <recommendedName>
        <fullName evidence="1">TTI1 N-terminal TPR domain-containing protein</fullName>
    </recommendedName>
</protein>
<evidence type="ECO:0000313" key="2">
    <source>
        <dbReference type="EMBL" id="MBA4671425.1"/>
    </source>
</evidence>
<reference evidence="2" key="2">
    <citation type="submission" date="2020-07" db="EMBL/GenBank/DDBJ databases">
        <authorList>
            <person name="Vera ALvarez R."/>
            <person name="Arias-Moreno D.M."/>
            <person name="Jimenez-Jacinto V."/>
            <person name="Jimenez-Bremont J.F."/>
            <person name="Swaminathan K."/>
            <person name="Moose S.P."/>
            <person name="Guerrero-Gonzalez M.L."/>
            <person name="Marino-Ramirez L."/>
            <person name="Landsman D."/>
            <person name="Rodriguez-Kessler M."/>
            <person name="Delgado-Sanchez P."/>
        </authorList>
    </citation>
    <scope>NUCLEOTIDE SEQUENCE</scope>
    <source>
        <tissue evidence="2">Cladode</tissue>
    </source>
</reference>
<sequence length="294" mass="32499">MMGEDAVEVPEGSSNGDDAAESSVVFSRLKSCCLELLDLLQNPRKQSPALSHLLHLLRSSPPEALQPLFDYTLFPLLLLLDAAVGCRSFQKCASEETCGVSVNQTPIKVSDAVAEGVLLCLEELISKCYLGSANQMAVVLKKLTHGAMLSPSEASEEFREGVVRCFRSLLSSLTPCSDTSCTCRSSIGKPPLLDMRYSKDLSIRNSEHQSQPKECLLAFLQSESYSAAVGHWLSLLLNPRVREEEVFVAVLNFGQKLFSPCVFLLQRLVLQMPWLSFYPELSVNWPKFCMSRSP</sequence>
<dbReference type="PANTHER" id="PTHR18460:SF3">
    <property type="entry name" value="TELO2-INTERACTING PROTEIN 1 HOMOLOG"/>
    <property type="match status" value="1"/>
</dbReference>
<organism evidence="2">
    <name type="scientific">Opuntia streptacantha</name>
    <name type="common">Prickly pear cactus</name>
    <name type="synonym">Opuntia cardona</name>
    <dbReference type="NCBI Taxonomy" id="393608"/>
    <lineage>
        <taxon>Eukaryota</taxon>
        <taxon>Viridiplantae</taxon>
        <taxon>Streptophyta</taxon>
        <taxon>Embryophyta</taxon>
        <taxon>Tracheophyta</taxon>
        <taxon>Spermatophyta</taxon>
        <taxon>Magnoliopsida</taxon>
        <taxon>eudicotyledons</taxon>
        <taxon>Gunneridae</taxon>
        <taxon>Pentapetalae</taxon>
        <taxon>Caryophyllales</taxon>
        <taxon>Cactineae</taxon>
        <taxon>Cactaceae</taxon>
        <taxon>Opuntioideae</taxon>
        <taxon>Opuntia</taxon>
    </lineage>
</organism>
<name>A0A7C9ERY0_OPUST</name>
<dbReference type="EMBL" id="GISG01250883">
    <property type="protein sequence ID" value="MBA4671425.1"/>
    <property type="molecule type" value="Transcribed_RNA"/>
</dbReference>